<dbReference type="Gene3D" id="3.30.450.20">
    <property type="entry name" value="PAS domain"/>
    <property type="match status" value="5"/>
</dbReference>
<feature type="domain" description="PAS" evidence="8">
    <location>
        <begin position="263"/>
        <end position="334"/>
    </location>
</feature>
<feature type="coiled-coil region" evidence="6">
    <location>
        <begin position="517"/>
        <end position="547"/>
    </location>
</feature>
<evidence type="ECO:0000256" key="6">
    <source>
        <dbReference type="SAM" id="Coils"/>
    </source>
</evidence>
<keyword evidence="4" id="KW-0808">Transferase</keyword>
<dbReference type="SMART" id="SM00091">
    <property type="entry name" value="PAS"/>
    <property type="match status" value="3"/>
</dbReference>
<dbReference type="PROSITE" id="PS50113">
    <property type="entry name" value="PAC"/>
    <property type="match status" value="5"/>
</dbReference>
<dbReference type="SMART" id="SM00086">
    <property type="entry name" value="PAC"/>
    <property type="match status" value="5"/>
</dbReference>
<dbReference type="SUPFAM" id="SSF55874">
    <property type="entry name" value="ATPase domain of HSP90 chaperone/DNA topoisomerase II/histidine kinase"/>
    <property type="match status" value="1"/>
</dbReference>
<evidence type="ECO:0000259" key="7">
    <source>
        <dbReference type="PROSITE" id="PS50109"/>
    </source>
</evidence>
<dbReference type="Gene3D" id="3.30.565.10">
    <property type="entry name" value="Histidine kinase-like ATPase, C-terminal domain"/>
    <property type="match status" value="1"/>
</dbReference>
<evidence type="ECO:0000259" key="8">
    <source>
        <dbReference type="PROSITE" id="PS50112"/>
    </source>
</evidence>
<dbReference type="Gene3D" id="1.10.287.130">
    <property type="match status" value="1"/>
</dbReference>
<evidence type="ECO:0000313" key="11">
    <source>
        <dbReference type="Proteomes" id="UP000430202"/>
    </source>
</evidence>
<organism evidence="10 11">
    <name type="scientific">Maribacter litoralis</name>
    <dbReference type="NCBI Taxonomy" id="2059726"/>
    <lineage>
        <taxon>Bacteria</taxon>
        <taxon>Pseudomonadati</taxon>
        <taxon>Bacteroidota</taxon>
        <taxon>Flavobacteriia</taxon>
        <taxon>Flavobacteriales</taxon>
        <taxon>Flavobacteriaceae</taxon>
        <taxon>Maribacter</taxon>
    </lineage>
</organism>
<evidence type="ECO:0000256" key="4">
    <source>
        <dbReference type="ARBA" id="ARBA00022679"/>
    </source>
</evidence>
<dbReference type="InterPro" id="IPR004358">
    <property type="entry name" value="Sig_transdc_His_kin-like_C"/>
</dbReference>
<feature type="domain" description="PAC" evidence="9">
    <location>
        <begin position="474"/>
        <end position="529"/>
    </location>
</feature>
<reference evidence="10 11" key="1">
    <citation type="submission" date="2019-10" db="EMBL/GenBank/DDBJ databases">
        <authorList>
            <person name="Karimi E."/>
        </authorList>
    </citation>
    <scope>NUCLEOTIDE SEQUENCE [LARGE SCALE GENOMIC DNA]</scope>
    <source>
        <strain evidence="10">Maribacter sp. 151</strain>
    </source>
</reference>
<dbReference type="Gene3D" id="2.10.70.100">
    <property type="match status" value="1"/>
</dbReference>
<keyword evidence="6" id="KW-0175">Coiled coil</keyword>
<dbReference type="Pfam" id="PF08447">
    <property type="entry name" value="PAS_3"/>
    <property type="match status" value="2"/>
</dbReference>
<evidence type="ECO:0000256" key="3">
    <source>
        <dbReference type="ARBA" id="ARBA00022553"/>
    </source>
</evidence>
<dbReference type="PANTHER" id="PTHR43304:SF1">
    <property type="entry name" value="PAC DOMAIN-CONTAINING PROTEIN"/>
    <property type="match status" value="1"/>
</dbReference>
<comment type="catalytic activity">
    <reaction evidence="1">
        <text>ATP + protein L-histidine = ADP + protein N-phospho-L-histidine.</text>
        <dbReference type="EC" id="2.7.13.3"/>
    </reaction>
</comment>
<feature type="domain" description="Histidine kinase" evidence="7">
    <location>
        <begin position="689"/>
        <end position="900"/>
    </location>
</feature>
<dbReference type="PROSITE" id="PS50109">
    <property type="entry name" value="HIS_KIN"/>
    <property type="match status" value="1"/>
</dbReference>
<dbReference type="NCBIfam" id="TIGR00229">
    <property type="entry name" value="sensory_box"/>
    <property type="match status" value="2"/>
</dbReference>
<dbReference type="EC" id="2.7.13.3" evidence="2"/>
<evidence type="ECO:0000256" key="2">
    <source>
        <dbReference type="ARBA" id="ARBA00012438"/>
    </source>
</evidence>
<dbReference type="RefSeq" id="WP_159302794.1">
    <property type="nucleotide sequence ID" value="NZ_LR733271.1"/>
</dbReference>
<dbReference type="PROSITE" id="PS50112">
    <property type="entry name" value="PAS"/>
    <property type="match status" value="1"/>
</dbReference>
<dbReference type="InterPro" id="IPR013655">
    <property type="entry name" value="PAS_fold_3"/>
</dbReference>
<dbReference type="InterPro" id="IPR036097">
    <property type="entry name" value="HisK_dim/P_sf"/>
</dbReference>
<dbReference type="SUPFAM" id="SSF47384">
    <property type="entry name" value="Homodimeric domain of signal transducing histidine kinase"/>
    <property type="match status" value="1"/>
</dbReference>
<dbReference type="InterPro" id="IPR000700">
    <property type="entry name" value="PAS-assoc_C"/>
</dbReference>
<dbReference type="Pfam" id="PF08448">
    <property type="entry name" value="PAS_4"/>
    <property type="match status" value="1"/>
</dbReference>
<protein>
    <recommendedName>
        <fullName evidence="2">histidine kinase</fullName>
        <ecNumber evidence="2">2.7.13.3</ecNumber>
    </recommendedName>
</protein>
<sequence>MTPISNRIELQERHHQIFIEQAPTAIAMLDKNMVYLAVSKRWLKDYKLDEQDVIGRSHYDVFPEIGDDWKKNHQDCLKGAINICDEAPFKRADGSIQWIYWDVRPWYNLDSEIGGLLMHTGDITEQKEKELEKKRFETILSDCSEVARIGTWEINTHTNEIIWSDMVYEIHDVSNDFKPSLDSLLEFIEEEVKRGFLEKCMLDLLEKGKEMNEEFEIRTPKGNLKFIKAIGKIEYVEGLVTRVFGIVQDITQIKESERELNKAYNELDAIFSSSSIAVISTDKDGVINRFNSGAEHLLGYSAKEMIGIKKPEIYLFEEELNVFKKDMQLEFKGDSNDADFNYRNEKIFNTRQWTFKRKNGSTFPGLKSLTAIQDKDGLNDGFIAVVTDISKIKEVKDELRKKNELLNFAEQITMMGNWKWNVITNDVKWSNNLYSIFDFDSEQSELNYDTYFSFVHPEDKEMVTQHVETAIKIKKFENLVHRIMLKDGTVKTIKLMSEIFTNNIGEVIELFGTCQDITESKKAEDRLLEAKEELRKKNDLLNFAEQISMMSNWKWDTVADKVQWSENFYTILELDEAITDLNFNSYYRFVHPEDIGIVDNHFEQVNKNKIWERFTHRIITTSGKVKTILLLGKVFTNEKDEIIEMIGTCQDITESKKAENKLIEAKQELEIFTKKLSLQNQQLADFTHITSHNLRAPVANLNSLLEIYSYAEDEEERTDIFNKFSSVIDHLSSTLNTLIEALKAKVGDANEQKEQIEFNEVLENTVQMLSGAILKSKAVINSDFSKLSSISYNKIYMESIFLNLIGNAIKYRAEDRIPHIQIKTEIRNGKNIITFKDNGLGIDLDKHGHKLFGLNKVFHRHPDAKGVGLYLTKTQIESMGGTITATSEVNVGTTFTINFN</sequence>
<dbReference type="InterPro" id="IPR005467">
    <property type="entry name" value="His_kinase_dom"/>
</dbReference>
<feature type="domain" description="PAC" evidence="9">
    <location>
        <begin position="612"/>
        <end position="664"/>
    </location>
</feature>
<accession>A0A653S030</accession>
<evidence type="ECO:0000313" key="10">
    <source>
        <dbReference type="EMBL" id="VXB60566.1"/>
    </source>
</evidence>
<dbReference type="InterPro" id="IPR000014">
    <property type="entry name" value="PAS"/>
</dbReference>
<keyword evidence="11" id="KW-1185">Reference proteome</keyword>
<dbReference type="EMBL" id="CABWLR010000003">
    <property type="protein sequence ID" value="VXB60566.1"/>
    <property type="molecule type" value="Genomic_DNA"/>
</dbReference>
<feature type="domain" description="PAC" evidence="9">
    <location>
        <begin position="349"/>
        <end position="401"/>
    </location>
</feature>
<keyword evidence="3" id="KW-0597">Phosphoprotein</keyword>
<feature type="domain" description="PAC" evidence="9">
    <location>
        <begin position="211"/>
        <end position="262"/>
    </location>
</feature>
<dbReference type="GO" id="GO:0000155">
    <property type="term" value="F:phosphorelay sensor kinase activity"/>
    <property type="evidence" value="ECO:0007669"/>
    <property type="project" value="InterPro"/>
</dbReference>
<evidence type="ECO:0000256" key="5">
    <source>
        <dbReference type="ARBA" id="ARBA00022777"/>
    </source>
</evidence>
<dbReference type="Pfam" id="PF02518">
    <property type="entry name" value="HATPase_c"/>
    <property type="match status" value="1"/>
</dbReference>
<dbReference type="InterPro" id="IPR035965">
    <property type="entry name" value="PAS-like_dom_sf"/>
</dbReference>
<keyword evidence="5" id="KW-0418">Kinase</keyword>
<dbReference type="AlphaFoldDB" id="A0A653S030"/>
<dbReference type="SUPFAM" id="SSF55785">
    <property type="entry name" value="PYP-like sensor domain (PAS domain)"/>
    <property type="match status" value="5"/>
</dbReference>
<dbReference type="InterPro" id="IPR036890">
    <property type="entry name" value="HATPase_C_sf"/>
</dbReference>
<feature type="coiled-coil region" evidence="6">
    <location>
        <begin position="246"/>
        <end position="273"/>
    </location>
</feature>
<dbReference type="InterPro" id="IPR052162">
    <property type="entry name" value="Sensor_kinase/Photoreceptor"/>
</dbReference>
<feature type="coiled-coil region" evidence="6">
    <location>
        <begin position="655"/>
        <end position="682"/>
    </location>
</feature>
<feature type="domain" description="PAC" evidence="9">
    <location>
        <begin position="83"/>
        <end position="135"/>
    </location>
</feature>
<dbReference type="PRINTS" id="PR00344">
    <property type="entry name" value="BCTRLSENSOR"/>
</dbReference>
<evidence type="ECO:0000256" key="1">
    <source>
        <dbReference type="ARBA" id="ARBA00000085"/>
    </source>
</evidence>
<proteinExistence type="predicted"/>
<dbReference type="InterPro" id="IPR003594">
    <property type="entry name" value="HATPase_dom"/>
</dbReference>
<dbReference type="Pfam" id="PF13426">
    <property type="entry name" value="PAS_9"/>
    <property type="match status" value="1"/>
</dbReference>
<evidence type="ECO:0000259" key="9">
    <source>
        <dbReference type="PROSITE" id="PS50113"/>
    </source>
</evidence>
<gene>
    <name evidence="10" type="ORF">MARI151_30127</name>
</gene>
<dbReference type="InterPro" id="IPR013656">
    <property type="entry name" value="PAS_4"/>
</dbReference>
<name>A0A653S030_9FLAO</name>
<dbReference type="CDD" id="cd00130">
    <property type="entry name" value="PAS"/>
    <property type="match status" value="4"/>
</dbReference>
<dbReference type="PANTHER" id="PTHR43304">
    <property type="entry name" value="PHYTOCHROME-LIKE PROTEIN CPH1"/>
    <property type="match status" value="1"/>
</dbReference>
<dbReference type="InterPro" id="IPR001610">
    <property type="entry name" value="PAC"/>
</dbReference>
<dbReference type="SMART" id="SM00387">
    <property type="entry name" value="HATPase_c"/>
    <property type="match status" value="1"/>
</dbReference>
<dbReference type="Proteomes" id="UP000430202">
    <property type="component" value="Unassembled WGS sequence"/>
</dbReference>